<dbReference type="Proteomes" id="UP000650477">
    <property type="component" value="Unassembled WGS sequence"/>
</dbReference>
<dbReference type="AlphaFoldDB" id="A0A2S1BF22"/>
<dbReference type="Proteomes" id="UP000244682">
    <property type="component" value="Chromosome"/>
</dbReference>
<gene>
    <name evidence="1" type="ORF">AM380_14080</name>
    <name evidence="2" type="ORF">CYG68_08685</name>
</gene>
<dbReference type="EMBL" id="PKLF01000007">
    <property type="protein sequence ID" value="MBE8612495.1"/>
    <property type="molecule type" value="Genomic_DNA"/>
</dbReference>
<accession>A0A2S1BF22</accession>
<reference evidence="1 3" key="2">
    <citation type="submission" date="2018-04" db="EMBL/GenBank/DDBJ databases">
        <title>Whole genome sequencing of Morganella morganii AR_0133.</title>
        <authorList>
            <person name="Conlan S."/>
            <person name="Thomas P.J."/>
            <person name="Mullikin J."/>
            <person name="Frank K.M."/>
            <person name="Segre J.A."/>
        </authorList>
    </citation>
    <scope>NUCLEOTIDE SEQUENCE [LARGE SCALE GENOMIC DNA]</scope>
    <source>
        <strain evidence="1 3">AR_0133</strain>
    </source>
</reference>
<reference evidence="2" key="1">
    <citation type="submission" date="2017-12" db="EMBL/GenBank/DDBJ databases">
        <title>Genome sequencing and analysis.</title>
        <authorList>
            <person name="Huang Y.-T."/>
        </authorList>
    </citation>
    <scope>NUCLEOTIDE SEQUENCE</scope>
    <source>
        <strain evidence="2">VGH116</strain>
    </source>
</reference>
<evidence type="ECO:0000313" key="2">
    <source>
        <dbReference type="EMBL" id="MBE8612495.1"/>
    </source>
</evidence>
<proteinExistence type="predicted"/>
<name>A0A2S1BF22_MORMO</name>
<dbReference type="RefSeq" id="WP_036422685.1">
    <property type="nucleotide sequence ID" value="NZ_ABGYJJ040000001.1"/>
</dbReference>
<organism evidence="2 4">
    <name type="scientific">Morganella morganii</name>
    <name type="common">Proteus morganii</name>
    <dbReference type="NCBI Taxonomy" id="582"/>
    <lineage>
        <taxon>Bacteria</taxon>
        <taxon>Pseudomonadati</taxon>
        <taxon>Pseudomonadota</taxon>
        <taxon>Gammaproteobacteria</taxon>
        <taxon>Enterobacterales</taxon>
        <taxon>Morganellaceae</taxon>
        <taxon>Morganella</taxon>
    </lineage>
</organism>
<dbReference type="EMBL" id="CP028956">
    <property type="protein sequence ID" value="AWC94682.1"/>
    <property type="molecule type" value="Genomic_DNA"/>
</dbReference>
<sequence length="132" mass="15853">MFEYYKINYNWGYKQWKLSDDVLLEAIVTSDITIAEKKLIQWLNHLEKGTTSVDKQNITCWYYGGVWLYYAKNENAIFIYMHSSGEDAFDSLAYCANKIAKILYQNHTATEIKWIEHPHRRKYLKETTKFYK</sequence>
<evidence type="ECO:0000313" key="3">
    <source>
        <dbReference type="Proteomes" id="UP000244682"/>
    </source>
</evidence>
<evidence type="ECO:0000313" key="4">
    <source>
        <dbReference type="Proteomes" id="UP000650477"/>
    </source>
</evidence>
<evidence type="ECO:0000313" key="1">
    <source>
        <dbReference type="EMBL" id="AWC94682.1"/>
    </source>
</evidence>
<protein>
    <submittedName>
        <fullName evidence="2">Uncharacterized protein</fullName>
    </submittedName>
</protein>